<dbReference type="EMBL" id="LSRX01000169">
    <property type="protein sequence ID" value="OLQ06040.1"/>
    <property type="molecule type" value="Genomic_DNA"/>
</dbReference>
<name>A0A1Q9EF44_SYMMI</name>
<gene>
    <name evidence="2" type="ORF">AK812_SmicGene10695</name>
</gene>
<dbReference type="Proteomes" id="UP000186817">
    <property type="component" value="Unassembled WGS sequence"/>
</dbReference>
<evidence type="ECO:0000313" key="2">
    <source>
        <dbReference type="EMBL" id="OLQ06040.1"/>
    </source>
</evidence>
<dbReference type="OrthoDB" id="10418678at2759"/>
<dbReference type="AlphaFoldDB" id="A0A1Q9EF44"/>
<keyword evidence="3" id="KW-1185">Reference proteome</keyword>
<evidence type="ECO:0000256" key="1">
    <source>
        <dbReference type="SAM" id="MobiDB-lite"/>
    </source>
</evidence>
<organism evidence="2 3">
    <name type="scientific">Symbiodinium microadriaticum</name>
    <name type="common">Dinoflagellate</name>
    <name type="synonym">Zooxanthella microadriatica</name>
    <dbReference type="NCBI Taxonomy" id="2951"/>
    <lineage>
        <taxon>Eukaryota</taxon>
        <taxon>Sar</taxon>
        <taxon>Alveolata</taxon>
        <taxon>Dinophyceae</taxon>
        <taxon>Suessiales</taxon>
        <taxon>Symbiodiniaceae</taxon>
        <taxon>Symbiodinium</taxon>
    </lineage>
</organism>
<protein>
    <submittedName>
        <fullName evidence="2">Uncharacterized protein</fullName>
    </submittedName>
</protein>
<comment type="caution">
    <text evidence="2">The sequence shown here is derived from an EMBL/GenBank/DDBJ whole genome shotgun (WGS) entry which is preliminary data.</text>
</comment>
<feature type="region of interest" description="Disordered" evidence="1">
    <location>
        <begin position="46"/>
        <end position="83"/>
    </location>
</feature>
<proteinExistence type="predicted"/>
<feature type="compositionally biased region" description="Basic residues" evidence="1">
    <location>
        <begin position="73"/>
        <end position="83"/>
    </location>
</feature>
<accession>A0A1Q9EF44</accession>
<sequence length="83" mass="9767">MRSSTIPKGGVAMQPDRRLHESHVQKIESFLKQVEASPRLLTMMVDRRRKQEKDHQQSQETASRRRSEEPPPRRKGHRTIVQV</sequence>
<feature type="compositionally biased region" description="Basic and acidic residues" evidence="1">
    <location>
        <begin position="46"/>
        <end position="72"/>
    </location>
</feature>
<evidence type="ECO:0000313" key="3">
    <source>
        <dbReference type="Proteomes" id="UP000186817"/>
    </source>
</evidence>
<reference evidence="2 3" key="1">
    <citation type="submission" date="2016-02" db="EMBL/GenBank/DDBJ databases">
        <title>Genome analysis of coral dinoflagellate symbionts highlights evolutionary adaptations to a symbiotic lifestyle.</title>
        <authorList>
            <person name="Aranda M."/>
            <person name="Li Y."/>
            <person name="Liew Y.J."/>
            <person name="Baumgarten S."/>
            <person name="Simakov O."/>
            <person name="Wilson M."/>
            <person name="Piel J."/>
            <person name="Ashoor H."/>
            <person name="Bougouffa S."/>
            <person name="Bajic V.B."/>
            <person name="Ryu T."/>
            <person name="Ravasi T."/>
            <person name="Bayer T."/>
            <person name="Micklem G."/>
            <person name="Kim H."/>
            <person name="Bhak J."/>
            <person name="Lajeunesse T.C."/>
            <person name="Voolstra C.R."/>
        </authorList>
    </citation>
    <scope>NUCLEOTIDE SEQUENCE [LARGE SCALE GENOMIC DNA]</scope>
    <source>
        <strain evidence="2 3">CCMP2467</strain>
    </source>
</reference>